<sequence>MDLPSRMDRPLQRKGLGFAGPLRRLGLILGLLAVTACAPVYRNHGYAPPDSELSTVQVGVDTRESVAQKVGRPSASGLLNDVGWFYVESRWKHYGAREPQEIDRQVVAISFSESGTVSNVERFGLERGQIVPLSRRVTESNIKGVGFLRQLLGSFGRLQASELID</sequence>
<dbReference type="EMBL" id="BMYJ01000001">
    <property type="protein sequence ID" value="GHC44399.1"/>
    <property type="molecule type" value="Genomic_DNA"/>
</dbReference>
<dbReference type="Proteomes" id="UP000638981">
    <property type="component" value="Unassembled WGS sequence"/>
</dbReference>
<organism evidence="4 5">
    <name type="scientific">Neogemmobacter tilapiae</name>
    <dbReference type="NCBI Taxonomy" id="875041"/>
    <lineage>
        <taxon>Bacteria</taxon>
        <taxon>Pseudomonadati</taxon>
        <taxon>Pseudomonadota</taxon>
        <taxon>Alphaproteobacteria</taxon>
        <taxon>Rhodobacterales</taxon>
        <taxon>Paracoccaceae</taxon>
        <taxon>Neogemmobacter</taxon>
    </lineage>
</organism>
<reference evidence="4" key="1">
    <citation type="journal article" date="2014" name="Int. J. Syst. Evol. Microbiol.">
        <title>Complete genome sequence of Corynebacterium casei LMG S-19264T (=DSM 44701T), isolated from a smear-ripened cheese.</title>
        <authorList>
            <consortium name="US DOE Joint Genome Institute (JGI-PGF)"/>
            <person name="Walter F."/>
            <person name="Albersmeier A."/>
            <person name="Kalinowski J."/>
            <person name="Ruckert C."/>
        </authorList>
    </citation>
    <scope>NUCLEOTIDE SEQUENCE</scope>
    <source>
        <strain evidence="4">KCTC 23310</strain>
    </source>
</reference>
<feature type="domain" description="Outer membrane protein assembly factor BamE" evidence="3">
    <location>
        <begin position="45"/>
        <end position="120"/>
    </location>
</feature>
<keyword evidence="2" id="KW-0472">Membrane</keyword>
<keyword evidence="1" id="KW-0732">Signal</keyword>
<evidence type="ECO:0000256" key="2">
    <source>
        <dbReference type="ARBA" id="ARBA00023136"/>
    </source>
</evidence>
<keyword evidence="5" id="KW-1185">Reference proteome</keyword>
<dbReference type="InterPro" id="IPR037873">
    <property type="entry name" value="BamE-like"/>
</dbReference>
<dbReference type="GO" id="GO:0019867">
    <property type="term" value="C:outer membrane"/>
    <property type="evidence" value="ECO:0007669"/>
    <property type="project" value="InterPro"/>
</dbReference>
<evidence type="ECO:0000313" key="4">
    <source>
        <dbReference type="EMBL" id="GHC44399.1"/>
    </source>
</evidence>
<protein>
    <submittedName>
        <fullName evidence="4">Outer membrane protein assembly factor BamE</fullName>
    </submittedName>
</protein>
<dbReference type="InterPro" id="IPR007450">
    <property type="entry name" value="BamE_dom"/>
</dbReference>
<evidence type="ECO:0000259" key="3">
    <source>
        <dbReference type="Pfam" id="PF04355"/>
    </source>
</evidence>
<dbReference type="Pfam" id="PF04355">
    <property type="entry name" value="BamE"/>
    <property type="match status" value="1"/>
</dbReference>
<name>A0A918WGI9_9RHOB</name>
<proteinExistence type="predicted"/>
<dbReference type="AlphaFoldDB" id="A0A918WGI9"/>
<evidence type="ECO:0000256" key="1">
    <source>
        <dbReference type="ARBA" id="ARBA00022729"/>
    </source>
</evidence>
<dbReference type="Gene3D" id="3.30.1450.10">
    <property type="match status" value="1"/>
</dbReference>
<evidence type="ECO:0000313" key="5">
    <source>
        <dbReference type="Proteomes" id="UP000638981"/>
    </source>
</evidence>
<accession>A0A918WGI9</accession>
<comment type="caution">
    <text evidence="4">The sequence shown here is derived from an EMBL/GenBank/DDBJ whole genome shotgun (WGS) entry which is preliminary data.</text>
</comment>
<reference evidence="4" key="2">
    <citation type="submission" date="2020-09" db="EMBL/GenBank/DDBJ databases">
        <authorList>
            <person name="Sun Q."/>
            <person name="Kim S."/>
        </authorList>
    </citation>
    <scope>NUCLEOTIDE SEQUENCE</scope>
    <source>
        <strain evidence="4">KCTC 23310</strain>
    </source>
</reference>
<gene>
    <name evidence="4" type="ORF">GCM10007315_01980</name>
</gene>